<dbReference type="Proteomes" id="UP001215598">
    <property type="component" value="Unassembled WGS sequence"/>
</dbReference>
<accession>A0AAD7NDN0</accession>
<reference evidence="1" key="1">
    <citation type="submission" date="2023-03" db="EMBL/GenBank/DDBJ databases">
        <title>Massive genome expansion in bonnet fungi (Mycena s.s.) driven by repeated elements and novel gene families across ecological guilds.</title>
        <authorList>
            <consortium name="Lawrence Berkeley National Laboratory"/>
            <person name="Harder C.B."/>
            <person name="Miyauchi S."/>
            <person name="Viragh M."/>
            <person name="Kuo A."/>
            <person name="Thoen E."/>
            <person name="Andreopoulos B."/>
            <person name="Lu D."/>
            <person name="Skrede I."/>
            <person name="Drula E."/>
            <person name="Henrissat B."/>
            <person name="Morin E."/>
            <person name="Kohler A."/>
            <person name="Barry K."/>
            <person name="LaButti K."/>
            <person name="Morin E."/>
            <person name="Salamov A."/>
            <person name="Lipzen A."/>
            <person name="Mereny Z."/>
            <person name="Hegedus B."/>
            <person name="Baldrian P."/>
            <person name="Stursova M."/>
            <person name="Weitz H."/>
            <person name="Taylor A."/>
            <person name="Grigoriev I.V."/>
            <person name="Nagy L.G."/>
            <person name="Martin F."/>
            <person name="Kauserud H."/>
        </authorList>
    </citation>
    <scope>NUCLEOTIDE SEQUENCE</scope>
    <source>
        <strain evidence="1">CBHHK182m</strain>
    </source>
</reference>
<organism evidence="1 2">
    <name type="scientific">Mycena metata</name>
    <dbReference type="NCBI Taxonomy" id="1033252"/>
    <lineage>
        <taxon>Eukaryota</taxon>
        <taxon>Fungi</taxon>
        <taxon>Dikarya</taxon>
        <taxon>Basidiomycota</taxon>
        <taxon>Agaricomycotina</taxon>
        <taxon>Agaricomycetes</taxon>
        <taxon>Agaricomycetidae</taxon>
        <taxon>Agaricales</taxon>
        <taxon>Marasmiineae</taxon>
        <taxon>Mycenaceae</taxon>
        <taxon>Mycena</taxon>
    </lineage>
</organism>
<comment type="caution">
    <text evidence="1">The sequence shown here is derived from an EMBL/GenBank/DDBJ whole genome shotgun (WGS) entry which is preliminary data.</text>
</comment>
<keyword evidence="2" id="KW-1185">Reference proteome</keyword>
<name>A0AAD7NDN0_9AGAR</name>
<protein>
    <submittedName>
        <fullName evidence="1">Uncharacterized protein</fullName>
    </submittedName>
</protein>
<gene>
    <name evidence="1" type="ORF">B0H16DRAFT_1537192</name>
</gene>
<evidence type="ECO:0000313" key="1">
    <source>
        <dbReference type="EMBL" id="KAJ7757602.1"/>
    </source>
</evidence>
<dbReference type="AlphaFoldDB" id="A0AAD7NDN0"/>
<dbReference type="EMBL" id="JARKIB010000044">
    <property type="protein sequence ID" value="KAJ7757602.1"/>
    <property type="molecule type" value="Genomic_DNA"/>
</dbReference>
<sequence length="192" mass="22208">MKCGALPEYVQKLVDFRLRTARESVRWMRSIPSETLEKARVPYTHSSTEGLDEQVIARMMVFFSMRSMDNALIELKSWLCLFYQVDDWLLRWNYYQLRVDRRHAESHLICPAEWILREMSLPSSFATDSTFRKLFTIPPSFITTPPSSFAQSRFAFPAPLPSTGGLHLRLIYLLNTSTALNSKHLAPPHVPA</sequence>
<evidence type="ECO:0000313" key="2">
    <source>
        <dbReference type="Proteomes" id="UP001215598"/>
    </source>
</evidence>
<proteinExistence type="predicted"/>